<evidence type="ECO:0000256" key="1">
    <source>
        <dbReference type="ARBA" id="ARBA00022729"/>
    </source>
</evidence>
<dbReference type="GO" id="GO:0015888">
    <property type="term" value="P:thiamine transport"/>
    <property type="evidence" value="ECO:0007669"/>
    <property type="project" value="TreeGrafter"/>
</dbReference>
<dbReference type="EMBL" id="MKIE01000009">
    <property type="protein sequence ID" value="OHW61658.1"/>
    <property type="molecule type" value="Genomic_DNA"/>
</dbReference>
<dbReference type="SUPFAM" id="SSF53850">
    <property type="entry name" value="Periplasmic binding protein-like II"/>
    <property type="match status" value="1"/>
</dbReference>
<dbReference type="Pfam" id="PF08984">
    <property type="entry name" value="DUF1858"/>
    <property type="match status" value="1"/>
</dbReference>
<dbReference type="GO" id="GO:0030288">
    <property type="term" value="C:outer membrane-bounded periplasmic space"/>
    <property type="evidence" value="ECO:0007669"/>
    <property type="project" value="TreeGrafter"/>
</dbReference>
<dbReference type="InterPro" id="IPR015077">
    <property type="entry name" value="DUF1858"/>
</dbReference>
<dbReference type="AlphaFoldDB" id="A0A1S1V545"/>
<comment type="caution">
    <text evidence="3">The sequence shown here is derived from an EMBL/GenBank/DDBJ whole genome shotgun (WGS) entry which is preliminary data.</text>
</comment>
<dbReference type="OrthoDB" id="9766989at2"/>
<dbReference type="Pfam" id="PF13343">
    <property type="entry name" value="SBP_bac_6"/>
    <property type="match status" value="1"/>
</dbReference>
<evidence type="ECO:0000259" key="2">
    <source>
        <dbReference type="Pfam" id="PF08984"/>
    </source>
</evidence>
<dbReference type="GO" id="GO:0030975">
    <property type="term" value="F:thiamine binding"/>
    <property type="evidence" value="ECO:0007669"/>
    <property type="project" value="TreeGrafter"/>
</dbReference>
<gene>
    <name evidence="3" type="ORF">EUAN_19780</name>
</gene>
<name>A0A1S1V545_9FIRM</name>
<keyword evidence="1" id="KW-0732">Signal</keyword>
<dbReference type="Gene3D" id="1.10.3910.10">
    <property type="entry name" value="SP0561-like"/>
    <property type="match status" value="1"/>
</dbReference>
<protein>
    <recommendedName>
        <fullName evidence="2">DUF1858 domain-containing protein</fullName>
    </recommendedName>
</protein>
<dbReference type="Gene3D" id="3.40.190.10">
    <property type="entry name" value="Periplasmic binding protein-like II"/>
    <property type="match status" value="2"/>
</dbReference>
<dbReference type="PANTHER" id="PTHR30006:SF2">
    <property type="entry name" value="ABC TRANSPORTER SUBSTRATE-BINDING PROTEIN"/>
    <property type="match status" value="1"/>
</dbReference>
<accession>A0A1S1V545</accession>
<dbReference type="PANTHER" id="PTHR30006">
    <property type="entry name" value="THIAMINE-BINDING PERIPLASMIC PROTEIN-RELATED"/>
    <property type="match status" value="1"/>
</dbReference>
<keyword evidence="4" id="KW-1185">Reference proteome</keyword>
<proteinExistence type="predicted"/>
<dbReference type="Proteomes" id="UP000180254">
    <property type="component" value="Unassembled WGS sequence"/>
</dbReference>
<evidence type="ECO:0000313" key="3">
    <source>
        <dbReference type="EMBL" id="OHW61658.1"/>
    </source>
</evidence>
<dbReference type="RefSeq" id="WP_071064105.1">
    <property type="nucleotide sequence ID" value="NZ_MKIE01000009.1"/>
</dbReference>
<reference evidence="3 4" key="1">
    <citation type="submission" date="2016-09" db="EMBL/GenBank/DDBJ databases">
        <title>Genome sequence of Eubacterium angustum.</title>
        <authorList>
            <person name="Poehlein A."/>
            <person name="Daniel R."/>
        </authorList>
    </citation>
    <scope>NUCLEOTIDE SEQUENCE [LARGE SCALE GENOMIC DNA]</scope>
    <source>
        <strain evidence="3 4">DSM 1989</strain>
    </source>
</reference>
<feature type="domain" description="DUF1858" evidence="2">
    <location>
        <begin position="9"/>
        <end position="61"/>
    </location>
</feature>
<organism evidence="3 4">
    <name type="scientific">Andreesenia angusta</name>
    <dbReference type="NCBI Taxonomy" id="39480"/>
    <lineage>
        <taxon>Bacteria</taxon>
        <taxon>Bacillati</taxon>
        <taxon>Bacillota</taxon>
        <taxon>Tissierellia</taxon>
        <taxon>Tissierellales</taxon>
        <taxon>Gottschalkiaceae</taxon>
        <taxon>Andreesenia</taxon>
    </lineage>
</organism>
<dbReference type="GO" id="GO:0030976">
    <property type="term" value="F:thiamine pyrophosphate binding"/>
    <property type="evidence" value="ECO:0007669"/>
    <property type="project" value="TreeGrafter"/>
</dbReference>
<dbReference type="SUPFAM" id="SSF140683">
    <property type="entry name" value="SP0561-like"/>
    <property type="match status" value="1"/>
</dbReference>
<dbReference type="InterPro" id="IPR038062">
    <property type="entry name" value="ScdA-like_N_sf"/>
</dbReference>
<sequence length="406" mass="46080">MENRYFSIKDTLYEITEKHPEAIELLVSIGFENMADAEQRAKFGKHITLEKALMLKKISAEGFSEQLLERIESREETSTGGSGETVKIAGVLPCPVKFPLMESFEKWLAENSEGLGFEIEHELKAASSGLGWLIESLEQKGEESIPDLFISAGFDLFFDKELFGKYRSSELFKDITGFERYNSDFENEEINLRDPDGHYSMVGVVPAVFLVNTEELDGREIPKSWEELLSDEFFNSVSLPIADFDLFNSILLAVYKNFGEDGVVKLGRILKSSMHPAEMVKSYRKSSDKPVVTIMPYFFTNMIRENDPMEPVWPEDGAIISPIFMLSKSEKSEKLKPLVDFFASKEVGEILSHNGRFPSVNPEVDNKLDETQKFMWVGWDFINSNDIGKLIASCEDIFNRAVKGEI</sequence>
<dbReference type="STRING" id="39480.EUAN_19780"/>
<evidence type="ECO:0000313" key="4">
    <source>
        <dbReference type="Proteomes" id="UP000180254"/>
    </source>
</evidence>